<evidence type="ECO:0008006" key="5">
    <source>
        <dbReference type="Google" id="ProtNLM"/>
    </source>
</evidence>
<sequence>MKQDYTKKVIVSTLAVALLLSGGALYGARQMAHAAAVGTAVQPDGGSGDTGKTSRFRSWFGKKEDARKDDPSGDKQEKRGFPILEEAAVVLGLGKDELKAALKDKTIAQIAAEKGISEADLIARLQTERSKRIDEAVKAGKLTSAKADKLKQSMPEHLKFMVNHKFDGGGYHGKHGPMGGKMLPAPDKLAALIGITPQELEAQLNAGKSLAEIAAAKGIGKDQLISKIKDEMTPWIENMVERKGMHKTKELPEKAPAPSK</sequence>
<name>A0ABT4Q388_9BACL</name>
<organism evidence="3 4">
    <name type="scientific">Paenibacillus gyeongsangnamensis</name>
    <dbReference type="NCBI Taxonomy" id="3388067"/>
    <lineage>
        <taxon>Bacteria</taxon>
        <taxon>Bacillati</taxon>
        <taxon>Bacillota</taxon>
        <taxon>Bacilli</taxon>
        <taxon>Bacillales</taxon>
        <taxon>Paenibacillaceae</taxon>
        <taxon>Paenibacillus</taxon>
    </lineage>
</organism>
<evidence type="ECO:0000256" key="1">
    <source>
        <dbReference type="SAM" id="MobiDB-lite"/>
    </source>
</evidence>
<gene>
    <name evidence="3" type="ORF">O9H85_02620</name>
</gene>
<feature type="chain" id="PRO_5045171317" description="LysM domain-containing protein" evidence="2">
    <location>
        <begin position="35"/>
        <end position="260"/>
    </location>
</feature>
<feature type="signal peptide" evidence="2">
    <location>
        <begin position="1"/>
        <end position="34"/>
    </location>
</feature>
<protein>
    <recommendedName>
        <fullName evidence="5">LysM domain-containing protein</fullName>
    </recommendedName>
</protein>
<feature type="region of interest" description="Disordered" evidence="1">
    <location>
        <begin position="241"/>
        <end position="260"/>
    </location>
</feature>
<reference evidence="3 4" key="1">
    <citation type="submission" date="2022-12" db="EMBL/GenBank/DDBJ databases">
        <title>Draft genome sequence of Paenibacillus sp. dW9.</title>
        <authorList>
            <person name="Choi E.-W."/>
            <person name="Kim D.-U."/>
        </authorList>
    </citation>
    <scope>NUCLEOTIDE SEQUENCE [LARGE SCALE GENOMIC DNA]</scope>
    <source>
        <strain evidence="4">dW9</strain>
    </source>
</reference>
<evidence type="ECO:0000256" key="2">
    <source>
        <dbReference type="SAM" id="SignalP"/>
    </source>
</evidence>
<dbReference type="Proteomes" id="UP001527882">
    <property type="component" value="Unassembled WGS sequence"/>
</dbReference>
<evidence type="ECO:0000313" key="4">
    <source>
        <dbReference type="Proteomes" id="UP001527882"/>
    </source>
</evidence>
<dbReference type="RefSeq" id="WP_269879705.1">
    <property type="nucleotide sequence ID" value="NZ_JAQAGZ010000001.1"/>
</dbReference>
<accession>A0ABT4Q388</accession>
<evidence type="ECO:0000313" key="3">
    <source>
        <dbReference type="EMBL" id="MCZ8511347.1"/>
    </source>
</evidence>
<keyword evidence="2" id="KW-0732">Signal</keyword>
<feature type="compositionally biased region" description="Basic and acidic residues" evidence="1">
    <location>
        <begin position="61"/>
        <end position="79"/>
    </location>
</feature>
<feature type="region of interest" description="Disordered" evidence="1">
    <location>
        <begin position="39"/>
        <end position="79"/>
    </location>
</feature>
<dbReference type="EMBL" id="JAQAGZ010000001">
    <property type="protein sequence ID" value="MCZ8511347.1"/>
    <property type="molecule type" value="Genomic_DNA"/>
</dbReference>
<keyword evidence="4" id="KW-1185">Reference proteome</keyword>
<comment type="caution">
    <text evidence="3">The sequence shown here is derived from an EMBL/GenBank/DDBJ whole genome shotgun (WGS) entry which is preliminary data.</text>
</comment>
<proteinExistence type="predicted"/>
<feature type="compositionally biased region" description="Basic and acidic residues" evidence="1">
    <location>
        <begin position="241"/>
        <end position="253"/>
    </location>
</feature>